<name>A0A9W8E3J9_9FUNG</name>
<organism evidence="7 8">
    <name type="scientific">Dispira parvispora</name>
    <dbReference type="NCBI Taxonomy" id="1520584"/>
    <lineage>
        <taxon>Eukaryota</taxon>
        <taxon>Fungi</taxon>
        <taxon>Fungi incertae sedis</taxon>
        <taxon>Zoopagomycota</taxon>
        <taxon>Kickxellomycotina</taxon>
        <taxon>Dimargaritomycetes</taxon>
        <taxon>Dimargaritales</taxon>
        <taxon>Dimargaritaceae</taxon>
        <taxon>Dispira</taxon>
    </lineage>
</organism>
<evidence type="ECO:0000256" key="2">
    <source>
        <dbReference type="ARBA" id="ARBA00022723"/>
    </source>
</evidence>
<feature type="non-terminal residue" evidence="7">
    <location>
        <position position="1"/>
    </location>
</feature>
<dbReference type="SUPFAM" id="SSF56281">
    <property type="entry name" value="Metallo-hydrolase/oxidoreductase"/>
    <property type="match status" value="1"/>
</dbReference>
<protein>
    <recommendedName>
        <fullName evidence="6">Metallo-beta-lactamase domain-containing protein</fullName>
    </recommendedName>
</protein>
<dbReference type="Gene3D" id="3.60.15.10">
    <property type="entry name" value="Ribonuclease Z/Hydroxyacylglutathione hydrolase-like"/>
    <property type="match status" value="1"/>
</dbReference>
<feature type="non-terminal residue" evidence="7">
    <location>
        <position position="360"/>
    </location>
</feature>
<evidence type="ECO:0000256" key="3">
    <source>
        <dbReference type="ARBA" id="ARBA00022801"/>
    </source>
</evidence>
<dbReference type="Pfam" id="PF00753">
    <property type="entry name" value="Lactamase_B"/>
    <property type="match status" value="1"/>
</dbReference>
<dbReference type="EMBL" id="JANBPY010003645">
    <property type="protein sequence ID" value="KAJ1950773.1"/>
    <property type="molecule type" value="Genomic_DNA"/>
</dbReference>
<keyword evidence="8" id="KW-1185">Reference proteome</keyword>
<proteinExistence type="predicted"/>
<feature type="compositionally biased region" description="Low complexity" evidence="5">
    <location>
        <begin position="8"/>
        <end position="17"/>
    </location>
</feature>
<dbReference type="InterPro" id="IPR001279">
    <property type="entry name" value="Metallo-B-lactamas"/>
</dbReference>
<keyword evidence="4" id="KW-0862">Zinc</keyword>
<dbReference type="InterPro" id="IPR019734">
    <property type="entry name" value="TPR_rpt"/>
</dbReference>
<dbReference type="GO" id="GO:0046872">
    <property type="term" value="F:metal ion binding"/>
    <property type="evidence" value="ECO:0007669"/>
    <property type="project" value="UniProtKB-KW"/>
</dbReference>
<reference evidence="7" key="1">
    <citation type="submission" date="2022-07" db="EMBL/GenBank/DDBJ databases">
        <title>Phylogenomic reconstructions and comparative analyses of Kickxellomycotina fungi.</title>
        <authorList>
            <person name="Reynolds N.K."/>
            <person name="Stajich J.E."/>
            <person name="Barry K."/>
            <person name="Grigoriev I.V."/>
            <person name="Crous P."/>
            <person name="Smith M.E."/>
        </authorList>
    </citation>
    <scope>NUCLEOTIDE SEQUENCE</scope>
    <source>
        <strain evidence="7">RSA 1196</strain>
    </source>
</reference>
<feature type="region of interest" description="Disordered" evidence="5">
    <location>
        <begin position="1"/>
        <end position="72"/>
    </location>
</feature>
<dbReference type="OrthoDB" id="515692at2759"/>
<accession>A0A9W8E3J9</accession>
<comment type="caution">
    <text evidence="7">The sequence shown here is derived from an EMBL/GenBank/DDBJ whole genome shotgun (WGS) entry which is preliminary data.</text>
</comment>
<dbReference type="SMART" id="SM00028">
    <property type="entry name" value="TPR"/>
    <property type="match status" value="2"/>
</dbReference>
<evidence type="ECO:0000256" key="5">
    <source>
        <dbReference type="SAM" id="MobiDB-lite"/>
    </source>
</evidence>
<keyword evidence="2" id="KW-0479">Metal-binding</keyword>
<dbReference type="PANTHER" id="PTHR46233:SF3">
    <property type="entry name" value="HYDROXYACYLGLUTATHIONE HYDROLASE GLOC"/>
    <property type="match status" value="1"/>
</dbReference>
<feature type="compositionally biased region" description="Polar residues" evidence="5">
    <location>
        <begin position="18"/>
        <end position="36"/>
    </location>
</feature>
<evidence type="ECO:0000313" key="7">
    <source>
        <dbReference type="EMBL" id="KAJ1950773.1"/>
    </source>
</evidence>
<evidence type="ECO:0000256" key="1">
    <source>
        <dbReference type="ARBA" id="ARBA00001947"/>
    </source>
</evidence>
<dbReference type="Gene3D" id="1.25.40.10">
    <property type="entry name" value="Tetratricopeptide repeat domain"/>
    <property type="match status" value="1"/>
</dbReference>
<dbReference type="SUPFAM" id="SSF48452">
    <property type="entry name" value="TPR-like"/>
    <property type="match status" value="1"/>
</dbReference>
<feature type="domain" description="Metallo-beta-lactamase" evidence="6">
    <location>
        <begin position="271"/>
        <end position="322"/>
    </location>
</feature>
<comment type="cofactor">
    <cofactor evidence="1">
        <name>Zn(2+)</name>
        <dbReference type="ChEBI" id="CHEBI:29105"/>
    </cofactor>
</comment>
<dbReference type="InterPro" id="IPR011990">
    <property type="entry name" value="TPR-like_helical_dom_sf"/>
</dbReference>
<feature type="compositionally biased region" description="Low complexity" evidence="5">
    <location>
        <begin position="37"/>
        <end position="50"/>
    </location>
</feature>
<dbReference type="GO" id="GO:0016787">
    <property type="term" value="F:hydrolase activity"/>
    <property type="evidence" value="ECO:0007669"/>
    <property type="project" value="UniProtKB-KW"/>
</dbReference>
<dbReference type="InterPro" id="IPR036866">
    <property type="entry name" value="RibonucZ/Hydroxyglut_hydro"/>
</dbReference>
<keyword evidence="3" id="KW-0378">Hydrolase</keyword>
<dbReference type="AlphaFoldDB" id="A0A9W8E3J9"/>
<evidence type="ECO:0000256" key="4">
    <source>
        <dbReference type="ARBA" id="ARBA00022833"/>
    </source>
</evidence>
<gene>
    <name evidence="7" type="ORF">IWQ62_006514</name>
</gene>
<sequence>RLNPTDKSVGSSSSVSSQEDNPSYSSQSPHSPTNAGPTPDSPDLSASSPAEVTHSHQVPADISFTDPRTSRSSSVFGRFSWHSTRPPPLAMDASHPPTEAQIYHLVVQANGYFENDNYPAAVQTYTRTLELLQLMSPDDPDMVEDLVCMVHSNRSMASFMREEYYDSLRDAEKVVQTRPLWSKGHFRKAEALLALGMYDLAVIHYGLASDLEPENLELRRFAQRARYLRNDKEQGLEIRQFLVGRDLAKNRGINMVQNKIFDYAKKMRNFIYLIIDRESRQCAVVDACWDVPGLARILKRENLTLVAAIVTHYHFDHVGGIPPAPFDVLHIRVSGLDAIMKKFPYVQAYIHESDIPGVVE</sequence>
<dbReference type="Proteomes" id="UP001150925">
    <property type="component" value="Unassembled WGS sequence"/>
</dbReference>
<dbReference type="InterPro" id="IPR051453">
    <property type="entry name" value="MBL_Glyoxalase_II"/>
</dbReference>
<dbReference type="PANTHER" id="PTHR46233">
    <property type="entry name" value="HYDROXYACYLGLUTATHIONE HYDROLASE GLOC"/>
    <property type="match status" value="1"/>
</dbReference>
<evidence type="ECO:0000313" key="8">
    <source>
        <dbReference type="Proteomes" id="UP001150925"/>
    </source>
</evidence>
<evidence type="ECO:0000259" key="6">
    <source>
        <dbReference type="Pfam" id="PF00753"/>
    </source>
</evidence>